<organism evidence="17 18">
    <name type="scientific">Gimesia benthica</name>
    <dbReference type="NCBI Taxonomy" id="2608982"/>
    <lineage>
        <taxon>Bacteria</taxon>
        <taxon>Pseudomonadati</taxon>
        <taxon>Planctomycetota</taxon>
        <taxon>Planctomycetia</taxon>
        <taxon>Planctomycetales</taxon>
        <taxon>Planctomycetaceae</taxon>
        <taxon>Gimesia</taxon>
    </lineage>
</organism>
<dbReference type="InterPro" id="IPR004619">
    <property type="entry name" value="Type_III_PanK"/>
</dbReference>
<dbReference type="UniPathway" id="UPA00241">
    <property type="reaction ID" value="UER00352"/>
</dbReference>
<protein>
    <recommendedName>
        <fullName evidence="15 16">Type III pantothenate kinase</fullName>
        <ecNumber evidence="6 16">2.7.1.33</ecNumber>
    </recommendedName>
    <alternativeName>
        <fullName evidence="16">PanK-III</fullName>
    </alternativeName>
    <alternativeName>
        <fullName evidence="16">Pantothenic acid kinase</fullName>
    </alternativeName>
</protein>
<dbReference type="SUPFAM" id="SSF53067">
    <property type="entry name" value="Actin-like ATPase domain"/>
    <property type="match status" value="2"/>
</dbReference>
<evidence type="ECO:0000256" key="1">
    <source>
        <dbReference type="ARBA" id="ARBA00001206"/>
    </source>
</evidence>
<evidence type="ECO:0000256" key="14">
    <source>
        <dbReference type="ARBA" id="ARBA00038036"/>
    </source>
</evidence>
<dbReference type="InterPro" id="IPR043129">
    <property type="entry name" value="ATPase_NBD"/>
</dbReference>
<dbReference type="GO" id="GO:0046872">
    <property type="term" value="F:metal ion binding"/>
    <property type="evidence" value="ECO:0007669"/>
    <property type="project" value="UniProtKB-KW"/>
</dbReference>
<dbReference type="RefSeq" id="WP_155364311.1">
    <property type="nucleotide sequence ID" value="NZ_CP043930.1"/>
</dbReference>
<gene>
    <name evidence="16" type="primary">coaX</name>
    <name evidence="17" type="ORF">F1728_11995</name>
</gene>
<dbReference type="Gene3D" id="3.30.420.40">
    <property type="match status" value="2"/>
</dbReference>
<keyword evidence="7 16" id="KW-0963">Cytoplasm</keyword>
<accession>A0A6I6AEN1</accession>
<keyword evidence="18" id="KW-1185">Reference proteome</keyword>
<keyword evidence="12 16" id="KW-0630">Potassium</keyword>
<dbReference type="Pfam" id="PF03309">
    <property type="entry name" value="Pan_kinase"/>
    <property type="match status" value="1"/>
</dbReference>
<keyword evidence="10 16" id="KW-0418">Kinase</keyword>
<dbReference type="KEGG" id="gim:F1728_11995"/>
<evidence type="ECO:0000256" key="8">
    <source>
        <dbReference type="ARBA" id="ARBA00022679"/>
    </source>
</evidence>
<comment type="caution">
    <text evidence="16">Lacks conserved residue(s) required for the propagation of feature annotation.</text>
</comment>
<evidence type="ECO:0000256" key="10">
    <source>
        <dbReference type="ARBA" id="ARBA00022777"/>
    </source>
</evidence>
<dbReference type="PANTHER" id="PTHR34265">
    <property type="entry name" value="TYPE III PANTOTHENATE KINASE"/>
    <property type="match status" value="1"/>
</dbReference>
<evidence type="ECO:0000256" key="5">
    <source>
        <dbReference type="ARBA" id="ARBA00011738"/>
    </source>
</evidence>
<comment type="subunit">
    <text evidence="5 16">Homodimer.</text>
</comment>
<evidence type="ECO:0000256" key="6">
    <source>
        <dbReference type="ARBA" id="ARBA00012102"/>
    </source>
</evidence>
<evidence type="ECO:0000256" key="3">
    <source>
        <dbReference type="ARBA" id="ARBA00004496"/>
    </source>
</evidence>
<evidence type="ECO:0000313" key="18">
    <source>
        <dbReference type="Proteomes" id="UP000427281"/>
    </source>
</evidence>
<dbReference type="AlphaFoldDB" id="A0A6I6AEN1"/>
<keyword evidence="16" id="KW-0479">Metal-binding</keyword>
<dbReference type="GO" id="GO:0005524">
    <property type="term" value="F:ATP binding"/>
    <property type="evidence" value="ECO:0007669"/>
    <property type="project" value="UniProtKB-UniRule"/>
</dbReference>
<comment type="catalytic activity">
    <reaction evidence="1 16">
        <text>(R)-pantothenate + ATP = (R)-4'-phosphopantothenate + ADP + H(+)</text>
        <dbReference type="Rhea" id="RHEA:16373"/>
        <dbReference type="ChEBI" id="CHEBI:10986"/>
        <dbReference type="ChEBI" id="CHEBI:15378"/>
        <dbReference type="ChEBI" id="CHEBI:29032"/>
        <dbReference type="ChEBI" id="CHEBI:30616"/>
        <dbReference type="ChEBI" id="CHEBI:456216"/>
        <dbReference type="EC" id="2.7.1.33"/>
    </reaction>
</comment>
<evidence type="ECO:0000256" key="7">
    <source>
        <dbReference type="ARBA" id="ARBA00022490"/>
    </source>
</evidence>
<evidence type="ECO:0000256" key="15">
    <source>
        <dbReference type="ARBA" id="ARBA00040883"/>
    </source>
</evidence>
<evidence type="ECO:0000256" key="11">
    <source>
        <dbReference type="ARBA" id="ARBA00022840"/>
    </source>
</evidence>
<comment type="function">
    <text evidence="16">Catalyzes the phosphorylation of pantothenate (Pan), the first step in CoA biosynthesis.</text>
</comment>
<keyword evidence="8 16" id="KW-0808">Transferase</keyword>
<feature type="binding site" evidence="16">
    <location>
        <position position="141"/>
    </location>
    <ligand>
        <name>ATP</name>
        <dbReference type="ChEBI" id="CHEBI:30616"/>
    </ligand>
</feature>
<feature type="binding site" evidence="16">
    <location>
        <begin position="11"/>
        <end position="18"/>
    </location>
    <ligand>
        <name>ATP</name>
        <dbReference type="ChEBI" id="CHEBI:30616"/>
    </ligand>
</feature>
<dbReference type="NCBIfam" id="TIGR00671">
    <property type="entry name" value="baf"/>
    <property type="match status" value="1"/>
</dbReference>
<dbReference type="GO" id="GO:0005737">
    <property type="term" value="C:cytoplasm"/>
    <property type="evidence" value="ECO:0007669"/>
    <property type="project" value="UniProtKB-SubCell"/>
</dbReference>
<keyword evidence="11 16" id="KW-0067">ATP-binding</keyword>
<keyword evidence="13 16" id="KW-0173">Coenzyme A biosynthesis</keyword>
<comment type="similarity">
    <text evidence="14 16">Belongs to the type III pantothenate kinase family.</text>
</comment>
<evidence type="ECO:0000256" key="12">
    <source>
        <dbReference type="ARBA" id="ARBA00022958"/>
    </source>
</evidence>
<dbReference type="GO" id="GO:0004594">
    <property type="term" value="F:pantothenate kinase activity"/>
    <property type="evidence" value="ECO:0007669"/>
    <property type="project" value="UniProtKB-UniRule"/>
</dbReference>
<evidence type="ECO:0000256" key="2">
    <source>
        <dbReference type="ARBA" id="ARBA00001958"/>
    </source>
</evidence>
<evidence type="ECO:0000313" key="17">
    <source>
        <dbReference type="EMBL" id="QGQ23349.1"/>
    </source>
</evidence>
<dbReference type="HAMAP" id="MF_01274">
    <property type="entry name" value="Pantothen_kinase_3"/>
    <property type="match status" value="1"/>
</dbReference>
<dbReference type="EC" id="2.7.1.33" evidence="6 16"/>
<sequence>MSQLLRQLVIDVGNSRIKFVLLKTVLPLGASHQLPLVEHALSILVEDPLPWDQIADWLKPTDTRCLSSVAGSNPHGIKRVLNDWPESILPDPLEVLNTDDFPLEITVDEPRKVGIDRLFNAVAANRLKSTSQAAIIVDTGTATTVDVVSTEGCFAGGAILPGFELSAKSLHDYTALLPLIPVEDLRQIEPVVLGKNTTDAIRSGLFWGQLGAVRELITQHTKQILVESTSGEAPLVLLTGGGSALLAPHLDESVHFEPLLSLQGLALVAQQIRGIQ</sequence>
<dbReference type="EMBL" id="CP043930">
    <property type="protein sequence ID" value="QGQ23349.1"/>
    <property type="molecule type" value="Genomic_DNA"/>
</dbReference>
<feature type="binding site" evidence="16">
    <location>
        <begin position="114"/>
        <end position="117"/>
    </location>
    <ligand>
        <name>substrate</name>
    </ligand>
</feature>
<evidence type="ECO:0000256" key="9">
    <source>
        <dbReference type="ARBA" id="ARBA00022741"/>
    </source>
</evidence>
<dbReference type="GO" id="GO:0015937">
    <property type="term" value="P:coenzyme A biosynthetic process"/>
    <property type="evidence" value="ECO:0007669"/>
    <property type="project" value="UniProtKB-UniRule"/>
</dbReference>
<feature type="binding site" evidence="16">
    <location>
        <position position="197"/>
    </location>
    <ligand>
        <name>substrate</name>
    </ligand>
</feature>
<comment type="cofactor">
    <cofactor evidence="2">
        <name>K(+)</name>
        <dbReference type="ChEBI" id="CHEBI:29103"/>
    </cofactor>
</comment>
<dbReference type="Proteomes" id="UP000427281">
    <property type="component" value="Chromosome"/>
</dbReference>
<comment type="subcellular location">
    <subcellularLocation>
        <location evidence="3 16">Cytoplasm</location>
    </subcellularLocation>
</comment>
<keyword evidence="9 16" id="KW-0547">Nucleotide-binding</keyword>
<proteinExistence type="inferred from homology"/>
<feature type="binding site" evidence="16">
    <location>
        <position position="138"/>
    </location>
    <ligand>
        <name>K(+)</name>
        <dbReference type="ChEBI" id="CHEBI:29103"/>
    </ligand>
</feature>
<evidence type="ECO:0000256" key="16">
    <source>
        <dbReference type="HAMAP-Rule" id="MF_01274"/>
    </source>
</evidence>
<reference evidence="17 18" key="1">
    <citation type="submission" date="2019-09" db="EMBL/GenBank/DDBJ databases">
        <title>Gimesia benthica sp. nov., a novel bacterium isolated from deep-sea water of the Northwest Indian Ocean.</title>
        <authorList>
            <person name="Dai X."/>
        </authorList>
    </citation>
    <scope>NUCLEOTIDE SEQUENCE [LARGE SCALE GENOMIC DNA]</scope>
    <source>
        <strain evidence="17 18">E7</strain>
    </source>
</reference>
<dbReference type="CDD" id="cd24015">
    <property type="entry name" value="ASKHA_NBD_PanK-III"/>
    <property type="match status" value="1"/>
</dbReference>
<feature type="active site" description="Proton acceptor" evidence="16">
    <location>
        <position position="116"/>
    </location>
</feature>
<name>A0A6I6AEN1_9PLAN</name>
<comment type="pathway">
    <text evidence="4 16">Cofactor biosynthesis; coenzyme A biosynthesis; CoA from (R)-pantothenate: step 1/5.</text>
</comment>
<evidence type="ECO:0000256" key="13">
    <source>
        <dbReference type="ARBA" id="ARBA00022993"/>
    </source>
</evidence>
<dbReference type="PANTHER" id="PTHR34265:SF1">
    <property type="entry name" value="TYPE III PANTOTHENATE KINASE"/>
    <property type="match status" value="1"/>
</dbReference>
<evidence type="ECO:0000256" key="4">
    <source>
        <dbReference type="ARBA" id="ARBA00005225"/>
    </source>
</evidence>
<comment type="cofactor">
    <cofactor evidence="16">
        <name>NH4(+)</name>
        <dbReference type="ChEBI" id="CHEBI:28938"/>
    </cofactor>
    <cofactor evidence="16">
        <name>K(+)</name>
        <dbReference type="ChEBI" id="CHEBI:29103"/>
    </cofactor>
    <text evidence="16">A monovalent cation. Ammonium or potassium.</text>
</comment>